<accession>A0AAV5MR92</accession>
<evidence type="ECO:0000313" key="5">
    <source>
        <dbReference type="Proteomes" id="UP001054252"/>
    </source>
</evidence>
<sequence>IDTAGVIAGVKELFKGHNDLLYGFNTLLPKEYEISLDEHDKPLEKSVELKEAIRLLRFFGRSMSQTGGGVGSGSGSGSSPWEK</sequence>
<dbReference type="GO" id="GO:0000122">
    <property type="term" value="P:negative regulation of transcription by RNA polymerase II"/>
    <property type="evidence" value="ECO:0007669"/>
    <property type="project" value="TreeGrafter"/>
</dbReference>
<comment type="caution">
    <text evidence="4">The sequence shown here is derived from an EMBL/GenBank/DDBJ whole genome shotgun (WGS) entry which is preliminary data.</text>
</comment>
<dbReference type="Gene3D" id="1.20.1160.11">
    <property type="entry name" value="Paired amphipathic helix"/>
    <property type="match status" value="1"/>
</dbReference>
<evidence type="ECO:0000313" key="4">
    <source>
        <dbReference type="EMBL" id="GKV51958.1"/>
    </source>
</evidence>
<gene>
    <name evidence="4" type="ORF">SLEP1_g58571</name>
</gene>
<feature type="non-terminal residue" evidence="4">
    <location>
        <position position="1"/>
    </location>
</feature>
<dbReference type="AlphaFoldDB" id="A0AAV5MR92"/>
<dbReference type="PANTHER" id="PTHR12346">
    <property type="entry name" value="SIN3B-RELATED"/>
    <property type="match status" value="1"/>
</dbReference>
<reference evidence="4 5" key="1">
    <citation type="journal article" date="2021" name="Commun. Biol.">
        <title>The genome of Shorea leprosula (Dipterocarpaceae) highlights the ecological relevance of drought in aseasonal tropical rainforests.</title>
        <authorList>
            <person name="Ng K.K.S."/>
            <person name="Kobayashi M.J."/>
            <person name="Fawcett J.A."/>
            <person name="Hatakeyama M."/>
            <person name="Paape T."/>
            <person name="Ng C.H."/>
            <person name="Ang C.C."/>
            <person name="Tnah L.H."/>
            <person name="Lee C.T."/>
            <person name="Nishiyama T."/>
            <person name="Sese J."/>
            <person name="O'Brien M.J."/>
            <person name="Copetti D."/>
            <person name="Mohd Noor M.I."/>
            <person name="Ong R.C."/>
            <person name="Putra M."/>
            <person name="Sireger I.Z."/>
            <person name="Indrioko S."/>
            <person name="Kosugi Y."/>
            <person name="Izuno A."/>
            <person name="Isagi Y."/>
            <person name="Lee S.L."/>
            <person name="Shimizu K.K."/>
        </authorList>
    </citation>
    <scope>NUCLEOTIDE SEQUENCE [LARGE SCALE GENOMIC DNA]</scope>
    <source>
        <strain evidence="4">214</strain>
    </source>
</reference>
<keyword evidence="2" id="KW-0539">Nucleus</keyword>
<dbReference type="PANTHER" id="PTHR12346:SF8">
    <property type="entry name" value="PAIRED AMPHIPATHIC HELIX PROTEIN SIN3-LIKE 2"/>
    <property type="match status" value="1"/>
</dbReference>
<evidence type="ECO:0000256" key="1">
    <source>
        <dbReference type="ARBA" id="ARBA00004123"/>
    </source>
</evidence>
<dbReference type="Proteomes" id="UP001054252">
    <property type="component" value="Unassembled WGS sequence"/>
</dbReference>
<comment type="subcellular location">
    <subcellularLocation>
        <location evidence="1">Nucleus</location>
    </subcellularLocation>
</comment>
<feature type="region of interest" description="Disordered" evidence="3">
    <location>
        <begin position="62"/>
        <end position="83"/>
    </location>
</feature>
<protein>
    <submittedName>
        <fullName evidence="4">Uncharacterized protein</fullName>
    </submittedName>
</protein>
<proteinExistence type="predicted"/>
<dbReference type="InterPro" id="IPR039774">
    <property type="entry name" value="Sin3-like"/>
</dbReference>
<name>A0AAV5MR92_9ROSI</name>
<evidence type="ECO:0000256" key="2">
    <source>
        <dbReference type="ARBA" id="ARBA00023242"/>
    </source>
</evidence>
<dbReference type="InterPro" id="IPR003822">
    <property type="entry name" value="PAH"/>
</dbReference>
<evidence type="ECO:0000256" key="3">
    <source>
        <dbReference type="SAM" id="MobiDB-lite"/>
    </source>
</evidence>
<dbReference type="GO" id="GO:0003714">
    <property type="term" value="F:transcription corepressor activity"/>
    <property type="evidence" value="ECO:0007669"/>
    <property type="project" value="InterPro"/>
</dbReference>
<dbReference type="SUPFAM" id="SSF47762">
    <property type="entry name" value="PAH2 domain"/>
    <property type="match status" value="1"/>
</dbReference>
<dbReference type="EMBL" id="BPVZ01000575">
    <property type="protein sequence ID" value="GKV51958.1"/>
    <property type="molecule type" value="Genomic_DNA"/>
</dbReference>
<dbReference type="Pfam" id="PF02671">
    <property type="entry name" value="PAH"/>
    <property type="match status" value="1"/>
</dbReference>
<dbReference type="GO" id="GO:0000118">
    <property type="term" value="C:histone deacetylase complex"/>
    <property type="evidence" value="ECO:0007669"/>
    <property type="project" value="TreeGrafter"/>
</dbReference>
<keyword evidence="5" id="KW-1185">Reference proteome</keyword>
<organism evidence="4 5">
    <name type="scientific">Rubroshorea leprosula</name>
    <dbReference type="NCBI Taxonomy" id="152421"/>
    <lineage>
        <taxon>Eukaryota</taxon>
        <taxon>Viridiplantae</taxon>
        <taxon>Streptophyta</taxon>
        <taxon>Embryophyta</taxon>
        <taxon>Tracheophyta</taxon>
        <taxon>Spermatophyta</taxon>
        <taxon>Magnoliopsida</taxon>
        <taxon>eudicotyledons</taxon>
        <taxon>Gunneridae</taxon>
        <taxon>Pentapetalae</taxon>
        <taxon>rosids</taxon>
        <taxon>malvids</taxon>
        <taxon>Malvales</taxon>
        <taxon>Dipterocarpaceae</taxon>
        <taxon>Rubroshorea</taxon>
    </lineage>
</organism>
<feature type="compositionally biased region" description="Gly residues" evidence="3">
    <location>
        <begin position="66"/>
        <end position="76"/>
    </location>
</feature>
<dbReference type="GO" id="GO:0000785">
    <property type="term" value="C:chromatin"/>
    <property type="evidence" value="ECO:0007669"/>
    <property type="project" value="TreeGrafter"/>
</dbReference>
<dbReference type="InterPro" id="IPR036600">
    <property type="entry name" value="PAH_sf"/>
</dbReference>